<feature type="compositionally biased region" description="Polar residues" evidence="3">
    <location>
        <begin position="33"/>
        <end position="46"/>
    </location>
</feature>
<evidence type="ECO:0000256" key="2">
    <source>
        <dbReference type="PROSITE-ProRule" id="PRU00117"/>
    </source>
</evidence>
<feature type="compositionally biased region" description="Polar residues" evidence="3">
    <location>
        <begin position="53"/>
        <end position="67"/>
    </location>
</feature>
<evidence type="ECO:0000259" key="4">
    <source>
        <dbReference type="SMART" id="SM00322"/>
    </source>
</evidence>
<dbReference type="AlphaFoldDB" id="A0A4R0RYE6"/>
<comment type="caution">
    <text evidence="5">The sequence shown here is derived from an EMBL/GenBank/DDBJ whole genome shotgun (WGS) entry which is preliminary data.</text>
</comment>
<dbReference type="CDD" id="cd22450">
    <property type="entry name" value="KH-I_ScSCP160_rpt5"/>
    <property type="match status" value="1"/>
</dbReference>
<feature type="domain" description="K Homology" evidence="4">
    <location>
        <begin position="640"/>
        <end position="721"/>
    </location>
</feature>
<feature type="domain" description="K Homology" evidence="4">
    <location>
        <begin position="1173"/>
        <end position="1239"/>
    </location>
</feature>
<feature type="domain" description="K Homology" evidence="4">
    <location>
        <begin position="725"/>
        <end position="804"/>
    </location>
</feature>
<dbReference type="EMBL" id="RWJN01000008">
    <property type="protein sequence ID" value="TCD71269.1"/>
    <property type="molecule type" value="Genomic_DNA"/>
</dbReference>
<dbReference type="PROSITE" id="PS50084">
    <property type="entry name" value="KH_TYPE_1"/>
    <property type="match status" value="8"/>
</dbReference>
<dbReference type="CDD" id="cd00105">
    <property type="entry name" value="KH-I"/>
    <property type="match status" value="3"/>
</dbReference>
<evidence type="ECO:0000256" key="3">
    <source>
        <dbReference type="SAM" id="MobiDB-lite"/>
    </source>
</evidence>
<dbReference type="InterPro" id="IPR004087">
    <property type="entry name" value="KH_dom"/>
</dbReference>
<gene>
    <name evidence="5" type="ORF">EIP91_011748</name>
</gene>
<dbReference type="SUPFAM" id="SSF54791">
    <property type="entry name" value="Eukaryotic type KH-domain (KH-domain type I)"/>
    <property type="match status" value="7"/>
</dbReference>
<evidence type="ECO:0000313" key="6">
    <source>
        <dbReference type="Proteomes" id="UP000292702"/>
    </source>
</evidence>
<keyword evidence="2" id="KW-0694">RNA-binding</keyword>
<dbReference type="InterPro" id="IPR004088">
    <property type="entry name" value="KH_dom_type_1"/>
</dbReference>
<feature type="compositionally biased region" description="Polar residues" evidence="3">
    <location>
        <begin position="204"/>
        <end position="215"/>
    </location>
</feature>
<sequence length="1250" mass="134211">MALNAADLQRKHQLEGAPDPFPSLDSAPVNAAPATTSNGRPDTSSVEAFPSLAPSTPTNAPKTTSGWGTAGAPRIKATLSKQTLHSDTFTLSIVDLSTAGKDGKPTSLGEVMKQIVTQYKIKLEASTNQKSRQTTFYLKSESLKELDKAKRALLAALSPVVTLTVYAPASTIPSIIGTKGATLKQIRDQTGVKIDIPRKDTLPVNGQNGFASGTATPVGPDGEEEEEPQVPITIIGPQPSALEAQALINEKVATKRSRSTQHVKDIPAHVLPFILPRRSTFIDAAEGVDVNLALNTAAREITVTGDREGVVRVIESIKSAVAYFTSEVTSFKLTLPKRQHRLLTGKGADDILAKSKCAVVIADIEEPGDEIIVWGKPADLAAGMTAVMEKANSAYIHEFPLPGPISFSRQLLTYMIRVGYDKTLAAAHPGVSVYTPPVSAVEKATVLSVDLVGDKSAVDNAVSQVSQLIGKLMGATKDVPIDWLVHRIISSGKNAKRVKSFHDAHNVLVFFPPESAEQSSVLLVYDPTSPNASPSPVEKASKLEEVEKELLKMAKDAADVKTVTINVEKKWHDAVVGKNGTTLNAIIGEDKALSIKLGAEAGDASSEDVIQIRGASSDVTRATKEIQKIVEDAKNDEIVSSYAVEFEIDREFVGRIVGAQGAGVNRLRDSLGVKIDFQDEVDDKDEKTKKKKGTHQKVKVKVIGRKENVEEAKKRIMAQADRLADETSEILKIPHQYHSSLIGQSGKYVIRLEEKYAVKITFPRESAENGEGKTRESLKADEVLIKGGRKGVASAKSELIDAVEFEKESNNVVKFTVPTRSVARILGKSGATINEIKDNTGAQIDVDKASDDTSKTNIQVRGTKAAIAEAKAAIIAISDQVVEETTVNITIESRFHRTLIGAGGQGLRDLILRCGGPTDSKIQAGLVRFPRQGEPSDDVRLRGEPKLVAKLQAELEKVVATLKDRIVLGVEVPAAQHRSLIGRGGQHLNDLQSKTGAQVQFPGSRSYNSVGEPENTDELGEVEPANLVKVTGTRAACEKAVVELKASIKPPAAESITAKMSVPLKYHHAVAQQGNFFRSLRSYGVQVEQSKQASGPAVPVRPTASSGNAATEARIDDPDDEDSAIVEAQWQVTSNYQETEDGDSEWTFKARDQAGLEKALKLTQEAIAHAEKMSHVGFLTLPDRSLFPRIVGSKGANVARLRAESGADITVSREDSTIVIVGSEEAIHTAKDAILRTTAQRPPRGGNRRG</sequence>
<dbReference type="STRING" id="92696.A0A4R0RYE6"/>
<dbReference type="InterPro" id="IPR036612">
    <property type="entry name" value="KH_dom_type_1_sf"/>
</dbReference>
<dbReference type="PANTHER" id="PTHR10288">
    <property type="entry name" value="KH DOMAIN CONTAINING RNA BINDING PROTEIN"/>
    <property type="match status" value="1"/>
</dbReference>
<evidence type="ECO:0000256" key="1">
    <source>
        <dbReference type="ARBA" id="ARBA00022737"/>
    </source>
</evidence>
<reference evidence="5 6" key="1">
    <citation type="submission" date="2018-11" db="EMBL/GenBank/DDBJ databases">
        <title>Genome assembly of Steccherinum ochraceum LE-BIN_3174, the white-rot fungus of the Steccherinaceae family (The Residual Polyporoid clade, Polyporales, Basidiomycota).</title>
        <authorList>
            <person name="Fedorova T.V."/>
            <person name="Glazunova O.A."/>
            <person name="Landesman E.O."/>
            <person name="Moiseenko K.V."/>
            <person name="Psurtseva N.V."/>
            <person name="Savinova O.S."/>
            <person name="Shakhova N.V."/>
            <person name="Tyazhelova T.V."/>
            <person name="Vasina D.V."/>
        </authorList>
    </citation>
    <scope>NUCLEOTIDE SEQUENCE [LARGE SCALE GENOMIC DNA]</scope>
    <source>
        <strain evidence="5 6">LE-BIN_3174</strain>
    </source>
</reference>
<dbReference type="OrthoDB" id="10027144at2759"/>
<dbReference type="Pfam" id="PF00013">
    <property type="entry name" value="KH_1"/>
    <property type="match status" value="7"/>
</dbReference>
<feature type="region of interest" description="Disordered" evidence="3">
    <location>
        <begin position="1"/>
        <end position="71"/>
    </location>
</feature>
<protein>
    <recommendedName>
        <fullName evidence="4">K Homology domain-containing protein</fullName>
    </recommendedName>
</protein>
<keyword evidence="6" id="KW-1185">Reference proteome</keyword>
<dbReference type="GO" id="GO:0003723">
    <property type="term" value="F:RNA binding"/>
    <property type="evidence" value="ECO:0007669"/>
    <property type="project" value="UniProtKB-UniRule"/>
</dbReference>
<dbReference type="SMART" id="SM00322">
    <property type="entry name" value="KH"/>
    <property type="match status" value="8"/>
</dbReference>
<accession>A0A4R0RYE6</accession>
<dbReference type="Proteomes" id="UP000292702">
    <property type="component" value="Unassembled WGS sequence"/>
</dbReference>
<dbReference type="CDD" id="cd22448">
    <property type="entry name" value="KH-I_ScSCP160_rpt3"/>
    <property type="match status" value="1"/>
</dbReference>
<feature type="domain" description="K Homology" evidence="4">
    <location>
        <begin position="159"/>
        <end position="253"/>
    </location>
</feature>
<feature type="region of interest" description="Disordered" evidence="3">
    <location>
        <begin position="203"/>
        <end position="225"/>
    </location>
</feature>
<keyword evidence="1" id="KW-0677">Repeat</keyword>
<name>A0A4R0RYE6_9APHY</name>
<feature type="region of interest" description="Disordered" evidence="3">
    <location>
        <begin position="1090"/>
        <end position="1121"/>
    </location>
</feature>
<feature type="domain" description="K Homology" evidence="4">
    <location>
        <begin position="964"/>
        <end position="1049"/>
    </location>
</feature>
<proteinExistence type="predicted"/>
<dbReference type="Gene3D" id="3.30.1370.10">
    <property type="entry name" value="K Homology domain, type 1"/>
    <property type="match status" value="8"/>
</dbReference>
<evidence type="ECO:0000313" key="5">
    <source>
        <dbReference type="EMBL" id="TCD71269.1"/>
    </source>
</evidence>
<feature type="domain" description="K Homology" evidence="4">
    <location>
        <begin position="883"/>
        <end position="960"/>
    </location>
</feature>
<organism evidence="5 6">
    <name type="scientific">Steccherinum ochraceum</name>
    <dbReference type="NCBI Taxonomy" id="92696"/>
    <lineage>
        <taxon>Eukaryota</taxon>
        <taxon>Fungi</taxon>
        <taxon>Dikarya</taxon>
        <taxon>Basidiomycota</taxon>
        <taxon>Agaricomycotina</taxon>
        <taxon>Agaricomycetes</taxon>
        <taxon>Polyporales</taxon>
        <taxon>Steccherinaceae</taxon>
        <taxon>Steccherinum</taxon>
    </lineage>
</organism>
<feature type="domain" description="K Homology" evidence="4">
    <location>
        <begin position="809"/>
        <end position="879"/>
    </location>
</feature>
<feature type="domain" description="K Homology" evidence="4">
    <location>
        <begin position="559"/>
        <end position="631"/>
    </location>
</feature>